<dbReference type="Pfam" id="PF03613">
    <property type="entry name" value="EIID-AGA"/>
    <property type="match status" value="1"/>
</dbReference>
<gene>
    <name evidence="2" type="ORF">GNF83_18430</name>
</gene>
<evidence type="ECO:0000256" key="1">
    <source>
        <dbReference type="SAM" id="Phobius"/>
    </source>
</evidence>
<sequence>MTKNNENQLVKNNEVQVGKHLTEKDLKNVNFRWLYGSQIGWNYERMMGLGYIYAILPALEKIYKDDKEALKESLRTHSQFFNTEPDMGHLIVGASLAVEEEKGIEGKEAVLSIKNGLMGPFAGVGDTIFGVIAGTVFGAIAANMAIKGSYTGLVIWTVFLICRWFIR</sequence>
<dbReference type="InterPro" id="IPR004704">
    <property type="entry name" value="PTS_IID_man"/>
</dbReference>
<dbReference type="EMBL" id="WNUR01000828">
    <property type="protein sequence ID" value="MDZ7543114.1"/>
    <property type="molecule type" value="Genomic_DNA"/>
</dbReference>
<name>A0AAW9KKU4_CLOPF</name>
<reference evidence="2" key="1">
    <citation type="submission" date="2019-11" db="EMBL/GenBank/DDBJ databases">
        <title>Characterization of Clostridium perfringens isolates from swine manure treated agricultural soils.</title>
        <authorList>
            <person name="Wushke S.T."/>
        </authorList>
    </citation>
    <scope>NUCLEOTIDE SEQUENCE</scope>
    <source>
        <strain evidence="2">X62</strain>
    </source>
</reference>
<dbReference type="PROSITE" id="PS51108">
    <property type="entry name" value="PTS_EIID"/>
    <property type="match status" value="1"/>
</dbReference>
<dbReference type="GO" id="GO:0009401">
    <property type="term" value="P:phosphoenolpyruvate-dependent sugar phosphotransferase system"/>
    <property type="evidence" value="ECO:0007669"/>
    <property type="project" value="InterPro"/>
</dbReference>
<feature type="non-terminal residue" evidence="2">
    <location>
        <position position="167"/>
    </location>
</feature>
<dbReference type="AlphaFoldDB" id="A0AAW9KKU4"/>
<evidence type="ECO:0000313" key="3">
    <source>
        <dbReference type="Proteomes" id="UP001288944"/>
    </source>
</evidence>
<proteinExistence type="predicted"/>
<dbReference type="InterPro" id="IPR050303">
    <property type="entry name" value="GatZ_KbaZ_carbometab"/>
</dbReference>
<keyword evidence="1" id="KW-1133">Transmembrane helix</keyword>
<accession>A0AAW9KKU4</accession>
<evidence type="ECO:0000313" key="2">
    <source>
        <dbReference type="EMBL" id="MDZ7543114.1"/>
    </source>
</evidence>
<dbReference type="PANTHER" id="PTHR32502">
    <property type="entry name" value="N-ACETYLGALACTOSAMINE PERMEASE II COMPONENT-RELATED"/>
    <property type="match status" value="1"/>
</dbReference>
<organism evidence="2 3">
    <name type="scientific">Clostridium perfringens</name>
    <dbReference type="NCBI Taxonomy" id="1502"/>
    <lineage>
        <taxon>Bacteria</taxon>
        <taxon>Bacillati</taxon>
        <taxon>Bacillota</taxon>
        <taxon>Clostridia</taxon>
        <taxon>Eubacteriales</taxon>
        <taxon>Clostridiaceae</taxon>
        <taxon>Clostridium</taxon>
    </lineage>
</organism>
<dbReference type="PANTHER" id="PTHR32502:SF26">
    <property type="entry name" value="PHOSPHOTRANSFERASE SYSTEM SUGAR-SPECIFIC EIID COMPONENT"/>
    <property type="match status" value="1"/>
</dbReference>
<protein>
    <submittedName>
        <fullName evidence="2">PTS fructose transporter subunit IID</fullName>
    </submittedName>
</protein>
<dbReference type="Proteomes" id="UP001288944">
    <property type="component" value="Unassembled WGS sequence"/>
</dbReference>
<feature type="transmembrane region" description="Helical" evidence="1">
    <location>
        <begin position="148"/>
        <end position="166"/>
    </location>
</feature>
<feature type="transmembrane region" description="Helical" evidence="1">
    <location>
        <begin position="121"/>
        <end position="142"/>
    </location>
</feature>
<keyword evidence="1" id="KW-0472">Membrane</keyword>
<comment type="caution">
    <text evidence="2">The sequence shown here is derived from an EMBL/GenBank/DDBJ whole genome shotgun (WGS) entry which is preliminary data.</text>
</comment>
<dbReference type="GO" id="GO:0005886">
    <property type="term" value="C:plasma membrane"/>
    <property type="evidence" value="ECO:0007669"/>
    <property type="project" value="TreeGrafter"/>
</dbReference>
<keyword evidence="1" id="KW-0812">Transmembrane</keyword>